<dbReference type="CDD" id="cd00118">
    <property type="entry name" value="LysM"/>
    <property type="match status" value="1"/>
</dbReference>
<dbReference type="SMART" id="SM00257">
    <property type="entry name" value="LysM"/>
    <property type="match status" value="1"/>
</dbReference>
<keyword evidence="3" id="KW-0732">Signal</keyword>
<gene>
    <name evidence="5" type="ORF">GCM10023175_13850</name>
</gene>
<dbReference type="InterPro" id="IPR018392">
    <property type="entry name" value="LysM"/>
</dbReference>
<dbReference type="RefSeq" id="WP_345413874.1">
    <property type="nucleotide sequence ID" value="NZ_BAABGT010000022.1"/>
</dbReference>
<dbReference type="Proteomes" id="UP001501598">
    <property type="component" value="Unassembled WGS sequence"/>
</dbReference>
<reference evidence="6" key="1">
    <citation type="journal article" date="2019" name="Int. J. Syst. Evol. Microbiol.">
        <title>The Global Catalogue of Microorganisms (GCM) 10K type strain sequencing project: providing services to taxonomists for standard genome sequencing and annotation.</title>
        <authorList>
            <consortium name="The Broad Institute Genomics Platform"/>
            <consortium name="The Broad Institute Genome Sequencing Center for Infectious Disease"/>
            <person name="Wu L."/>
            <person name="Ma J."/>
        </authorList>
    </citation>
    <scope>NUCLEOTIDE SEQUENCE [LARGE SCALE GENOMIC DNA]</scope>
    <source>
        <strain evidence="6">JCM 17906</strain>
    </source>
</reference>
<dbReference type="InterPro" id="IPR052196">
    <property type="entry name" value="Bact_Kbp"/>
</dbReference>
<dbReference type="PANTHER" id="PTHR34700:SF4">
    <property type="entry name" value="PHAGE-LIKE ELEMENT PBSX PROTEIN XKDP"/>
    <property type="match status" value="1"/>
</dbReference>
<feature type="domain" description="LysM" evidence="4">
    <location>
        <begin position="155"/>
        <end position="202"/>
    </location>
</feature>
<dbReference type="PANTHER" id="PTHR34700">
    <property type="entry name" value="POTASSIUM BINDING PROTEIN KBP"/>
    <property type="match status" value="1"/>
</dbReference>
<dbReference type="PROSITE" id="PS51782">
    <property type="entry name" value="LYSM"/>
    <property type="match status" value="1"/>
</dbReference>
<dbReference type="Gene3D" id="3.10.350.10">
    <property type="entry name" value="LysM domain"/>
    <property type="match status" value="1"/>
</dbReference>
<evidence type="ECO:0000313" key="5">
    <source>
        <dbReference type="EMBL" id="GAA4540797.1"/>
    </source>
</evidence>
<dbReference type="InterPro" id="IPR023346">
    <property type="entry name" value="Lysozyme-like_dom_sf"/>
</dbReference>
<keyword evidence="2" id="KW-0378">Hydrolase</keyword>
<sequence length="202" mass="20617">MAPHRGKHRKPSTAGRTIARTAIAGAVAGVPLVAVAPSASAATDSAWDRLAQCESSGNWAINTGNGFSGGLQFTPSTWRAFGGAAFAPVPHQATREQQIVVAEKVLAGQGWGAWPSCSKKMGLTGQPVTLRDAPAPAAAPVQSPARQYLSAPAGGSYTVKPGDTLGRIAAAHGMANWKDLLAKNPALAGNPNIIKPGQILTV</sequence>
<dbReference type="Gene3D" id="1.10.530.10">
    <property type="match status" value="1"/>
</dbReference>
<dbReference type="SUPFAM" id="SSF54106">
    <property type="entry name" value="LysM domain"/>
    <property type="match status" value="1"/>
</dbReference>
<proteinExistence type="inferred from homology"/>
<evidence type="ECO:0000256" key="1">
    <source>
        <dbReference type="ARBA" id="ARBA00010830"/>
    </source>
</evidence>
<feature type="signal peptide" evidence="3">
    <location>
        <begin position="1"/>
        <end position="41"/>
    </location>
</feature>
<name>A0ABP8RJT0_9PSEU</name>
<dbReference type="CDD" id="cd13925">
    <property type="entry name" value="RPF"/>
    <property type="match status" value="1"/>
</dbReference>
<dbReference type="SUPFAM" id="SSF53955">
    <property type="entry name" value="Lysozyme-like"/>
    <property type="match status" value="1"/>
</dbReference>
<evidence type="ECO:0000313" key="6">
    <source>
        <dbReference type="Proteomes" id="UP001501598"/>
    </source>
</evidence>
<accession>A0ABP8RJT0</accession>
<organism evidence="5 6">
    <name type="scientific">Pseudonocardia xishanensis</name>
    <dbReference type="NCBI Taxonomy" id="630995"/>
    <lineage>
        <taxon>Bacteria</taxon>
        <taxon>Bacillati</taxon>
        <taxon>Actinomycetota</taxon>
        <taxon>Actinomycetes</taxon>
        <taxon>Pseudonocardiales</taxon>
        <taxon>Pseudonocardiaceae</taxon>
        <taxon>Pseudonocardia</taxon>
    </lineage>
</organism>
<feature type="chain" id="PRO_5047398607" description="LysM domain-containing protein" evidence="3">
    <location>
        <begin position="42"/>
        <end position="202"/>
    </location>
</feature>
<evidence type="ECO:0000256" key="3">
    <source>
        <dbReference type="SAM" id="SignalP"/>
    </source>
</evidence>
<dbReference type="Pfam" id="PF01476">
    <property type="entry name" value="LysM"/>
    <property type="match status" value="1"/>
</dbReference>
<comment type="similarity">
    <text evidence="1">Belongs to the transglycosylase family. Rpf subfamily.</text>
</comment>
<evidence type="ECO:0000256" key="2">
    <source>
        <dbReference type="ARBA" id="ARBA00022801"/>
    </source>
</evidence>
<comment type="caution">
    <text evidence="5">The sequence shown here is derived from an EMBL/GenBank/DDBJ whole genome shotgun (WGS) entry which is preliminary data.</text>
</comment>
<dbReference type="InterPro" id="IPR036779">
    <property type="entry name" value="LysM_dom_sf"/>
</dbReference>
<dbReference type="Pfam" id="PF06737">
    <property type="entry name" value="Transglycosylas"/>
    <property type="match status" value="1"/>
</dbReference>
<protein>
    <recommendedName>
        <fullName evidence="4">LysM domain-containing protein</fullName>
    </recommendedName>
</protein>
<evidence type="ECO:0000259" key="4">
    <source>
        <dbReference type="PROSITE" id="PS51782"/>
    </source>
</evidence>
<dbReference type="EMBL" id="BAABGT010000022">
    <property type="protein sequence ID" value="GAA4540797.1"/>
    <property type="molecule type" value="Genomic_DNA"/>
</dbReference>
<dbReference type="InterPro" id="IPR010618">
    <property type="entry name" value="RPF"/>
</dbReference>
<keyword evidence="6" id="KW-1185">Reference proteome</keyword>